<dbReference type="Proteomes" id="UP000030905">
    <property type="component" value="Chromosome"/>
</dbReference>
<protein>
    <recommendedName>
        <fullName evidence="4 13">Homoserine kinase</fullName>
        <shortName evidence="13">HK</shortName>
        <shortName evidence="13">HSK</shortName>
        <ecNumber evidence="3 13">2.7.1.39</ecNumber>
    </recommendedName>
</protein>
<dbReference type="SUPFAM" id="SSF55060">
    <property type="entry name" value="GHMP Kinase, C-terminal domain"/>
    <property type="match status" value="1"/>
</dbReference>
<comment type="similarity">
    <text evidence="2 13">Belongs to the GHMP kinase family. Homoserine kinase subfamily.</text>
</comment>
<evidence type="ECO:0000313" key="16">
    <source>
        <dbReference type="EMBL" id="AJA51475.1"/>
    </source>
</evidence>
<dbReference type="InterPro" id="IPR013750">
    <property type="entry name" value="GHMP_kinase_C_dom"/>
</dbReference>
<dbReference type="RefSeq" id="WP_003447918.1">
    <property type="nucleotide sequence ID" value="NZ_ANZB01000018.1"/>
</dbReference>
<dbReference type="PANTHER" id="PTHR20861">
    <property type="entry name" value="HOMOSERINE/4-DIPHOSPHOCYTIDYL-2-C-METHYL-D-ERYTHRITOL KINASE"/>
    <property type="match status" value="1"/>
</dbReference>
<keyword evidence="8 13" id="KW-0547">Nucleotide-binding</keyword>
<dbReference type="GO" id="GO:0004413">
    <property type="term" value="F:homoserine kinase activity"/>
    <property type="evidence" value="ECO:0007669"/>
    <property type="project" value="UniProtKB-UniRule"/>
</dbReference>
<dbReference type="PROSITE" id="PS00627">
    <property type="entry name" value="GHMP_KINASES_ATP"/>
    <property type="match status" value="1"/>
</dbReference>
<keyword evidence="10 13" id="KW-0067">ATP-binding</keyword>
<dbReference type="EC" id="2.7.1.39" evidence="3 13"/>
<evidence type="ECO:0000256" key="3">
    <source>
        <dbReference type="ARBA" id="ARBA00012078"/>
    </source>
</evidence>
<dbReference type="AlphaFoldDB" id="A0A0H3J3R3"/>
<dbReference type="eggNOG" id="COG0083">
    <property type="taxonomic scope" value="Bacteria"/>
</dbReference>
<dbReference type="InterPro" id="IPR000870">
    <property type="entry name" value="Homoserine_kinase"/>
</dbReference>
<keyword evidence="9 13" id="KW-0418">Kinase</keyword>
<comment type="function">
    <text evidence="12 13">Catalyzes the ATP-dependent phosphorylation of L-homoserine to L-homoserine phosphate.</text>
</comment>
<comment type="subcellular location">
    <subcellularLocation>
        <location evidence="13">Cytoplasm</location>
    </subcellularLocation>
</comment>
<sequence>MLKVKVPASTANMGPGFDSFGMALNLYNEFQIKETDKDIIFLENGEPSSIPLNENLIYNSMIKAFQKHKYKFKGLYINVTKADVPLSRGLGSSATCIAAGIKAANHIMGNIMPKQEILNLATEIEGHPDNVVAALEGGFDVSLVENNQVLYSKITPPEELVFAALIPNFKMSTLSGRKVLPDKYDRKDCVFNISRAALLISVFYNKDFEKLRTCFQDKIHQPYRGESIKNLNSIFETAKRFGSLGEFISGSGSTLMTVIHKDNIDFLENMKNYLKTMEVSWEIKLLKPDCNGTEITVCQ</sequence>
<evidence type="ECO:0000313" key="19">
    <source>
        <dbReference type="Proteomes" id="UP000030905"/>
    </source>
</evidence>
<dbReference type="Pfam" id="PF08544">
    <property type="entry name" value="GHMP_kinases_C"/>
    <property type="match status" value="1"/>
</dbReference>
<dbReference type="SUPFAM" id="SSF54211">
    <property type="entry name" value="Ribosomal protein S5 domain 2-like"/>
    <property type="match status" value="1"/>
</dbReference>
<proteinExistence type="inferred from homology"/>
<dbReference type="EMBL" id="CP009268">
    <property type="protein sequence ID" value="AJA51475.1"/>
    <property type="molecule type" value="Genomic_DNA"/>
</dbReference>
<organism evidence="16 19">
    <name type="scientific">Clostridium pasteurianum DSM 525 = ATCC 6013</name>
    <dbReference type="NCBI Taxonomy" id="1262449"/>
    <lineage>
        <taxon>Bacteria</taxon>
        <taxon>Bacillati</taxon>
        <taxon>Bacillota</taxon>
        <taxon>Clostridia</taxon>
        <taxon>Eubacteriales</taxon>
        <taxon>Clostridiaceae</taxon>
        <taxon>Clostridium</taxon>
    </lineage>
</organism>
<evidence type="ECO:0000313" key="18">
    <source>
        <dbReference type="Proteomes" id="UP000028042"/>
    </source>
</evidence>
<dbReference type="GO" id="GO:0005524">
    <property type="term" value="F:ATP binding"/>
    <property type="evidence" value="ECO:0007669"/>
    <property type="project" value="UniProtKB-UniRule"/>
</dbReference>
<dbReference type="NCBIfam" id="TIGR00191">
    <property type="entry name" value="thrB"/>
    <property type="match status" value="1"/>
</dbReference>
<evidence type="ECO:0000256" key="10">
    <source>
        <dbReference type="ARBA" id="ARBA00022840"/>
    </source>
</evidence>
<evidence type="ECO:0000259" key="15">
    <source>
        <dbReference type="Pfam" id="PF08544"/>
    </source>
</evidence>
<dbReference type="InterPro" id="IPR006203">
    <property type="entry name" value="GHMP_knse_ATP-bd_CS"/>
</dbReference>
<accession>A0A0H3J3R3</accession>
<dbReference type="InterPro" id="IPR014721">
    <property type="entry name" value="Ribsml_uS5_D2-typ_fold_subgr"/>
</dbReference>
<feature type="domain" description="GHMP kinase N-terminal" evidence="14">
    <location>
        <begin position="55"/>
        <end position="138"/>
    </location>
</feature>
<dbReference type="Proteomes" id="UP000028042">
    <property type="component" value="Unassembled WGS sequence"/>
</dbReference>
<evidence type="ECO:0000259" key="14">
    <source>
        <dbReference type="Pfam" id="PF00288"/>
    </source>
</evidence>
<dbReference type="Pfam" id="PF00288">
    <property type="entry name" value="GHMP_kinases_N"/>
    <property type="match status" value="1"/>
</dbReference>
<keyword evidence="13" id="KW-0963">Cytoplasm</keyword>
<dbReference type="GeneID" id="93073582"/>
<evidence type="ECO:0000256" key="7">
    <source>
        <dbReference type="ARBA" id="ARBA00022697"/>
    </source>
</evidence>
<evidence type="ECO:0000256" key="12">
    <source>
        <dbReference type="ARBA" id="ARBA00049954"/>
    </source>
</evidence>
<keyword evidence="5 13" id="KW-0028">Amino-acid biosynthesis</keyword>
<dbReference type="EMBL" id="JPGY02000001">
    <property type="protein sequence ID" value="KRU12518.1"/>
    <property type="molecule type" value="Genomic_DNA"/>
</dbReference>
<dbReference type="PRINTS" id="PR00958">
    <property type="entry name" value="HOMSERKINASE"/>
</dbReference>
<dbReference type="InterPro" id="IPR020568">
    <property type="entry name" value="Ribosomal_Su5_D2-typ_SF"/>
</dbReference>
<dbReference type="Gene3D" id="3.30.70.890">
    <property type="entry name" value="GHMP kinase, C-terminal domain"/>
    <property type="match status" value="1"/>
</dbReference>
<evidence type="ECO:0000256" key="2">
    <source>
        <dbReference type="ARBA" id="ARBA00007370"/>
    </source>
</evidence>
<evidence type="ECO:0000256" key="6">
    <source>
        <dbReference type="ARBA" id="ARBA00022679"/>
    </source>
</evidence>
<dbReference type="InterPro" id="IPR036554">
    <property type="entry name" value="GHMP_kinase_C_sf"/>
</dbReference>
<evidence type="ECO:0000256" key="8">
    <source>
        <dbReference type="ARBA" id="ARBA00022741"/>
    </source>
</evidence>
<dbReference type="GO" id="GO:0005737">
    <property type="term" value="C:cytoplasm"/>
    <property type="evidence" value="ECO:0007669"/>
    <property type="project" value="UniProtKB-SubCell"/>
</dbReference>
<reference evidence="16 19" key="1">
    <citation type="journal article" date="2015" name="Genome Announc.">
        <title>Complete Genome Sequence of the Nitrogen-Fixing and Solvent-Producing Clostridium pasteurianum DSM 525.</title>
        <authorList>
            <person name="Poehlein A."/>
            <person name="Grosse-Honebrink A."/>
            <person name="Zhang Y."/>
            <person name="Minton N.P."/>
            <person name="Daniel R."/>
        </authorList>
    </citation>
    <scope>NUCLEOTIDE SEQUENCE [LARGE SCALE GENOMIC DNA]</scope>
    <source>
        <strain evidence="16">DSM 525</strain>
        <strain evidence="19">DSM 525 / ATCC 6013</strain>
    </source>
</reference>
<keyword evidence="19" id="KW-1185">Reference proteome</keyword>
<feature type="binding site" evidence="13">
    <location>
        <begin position="85"/>
        <end position="95"/>
    </location>
    <ligand>
        <name>ATP</name>
        <dbReference type="ChEBI" id="CHEBI:30616"/>
    </ligand>
</feature>
<comment type="catalytic activity">
    <reaction evidence="11 13">
        <text>L-homoserine + ATP = O-phospho-L-homoserine + ADP + H(+)</text>
        <dbReference type="Rhea" id="RHEA:13985"/>
        <dbReference type="ChEBI" id="CHEBI:15378"/>
        <dbReference type="ChEBI" id="CHEBI:30616"/>
        <dbReference type="ChEBI" id="CHEBI:57476"/>
        <dbReference type="ChEBI" id="CHEBI:57590"/>
        <dbReference type="ChEBI" id="CHEBI:456216"/>
        <dbReference type="EC" id="2.7.1.39"/>
    </reaction>
</comment>
<comment type="pathway">
    <text evidence="1 13">Amino-acid biosynthesis; L-threonine biosynthesis; L-threonine from L-aspartate: step 4/5.</text>
</comment>
<dbReference type="HAMAP" id="MF_00384">
    <property type="entry name" value="Homoser_kinase"/>
    <property type="match status" value="1"/>
</dbReference>
<dbReference type="KEGG" id="cpat:CLPA_c14080"/>
<dbReference type="InterPro" id="IPR006204">
    <property type="entry name" value="GHMP_kinase_N_dom"/>
</dbReference>
<feature type="domain" description="GHMP kinase C-terminal" evidence="15">
    <location>
        <begin position="206"/>
        <end position="267"/>
    </location>
</feature>
<reference evidence="17" key="2">
    <citation type="submission" date="2015-10" db="EMBL/GenBank/DDBJ databases">
        <title>Improved Draft Genome Sequence of Clostridium pasteurianum Strain ATCC 6013 (DSM 525) Using a Hybrid Next-Generation Sequencing Approach.</title>
        <authorList>
            <person name="Pyne M.E."/>
            <person name="Utturkar S.M."/>
            <person name="Brown S.D."/>
            <person name="Moo-Young M."/>
            <person name="Chung D.A."/>
            <person name="Chou P.C."/>
        </authorList>
    </citation>
    <scope>NUCLEOTIDE SEQUENCE</scope>
    <source>
        <strain evidence="17">ATCC 6013</strain>
    </source>
</reference>
<dbReference type="UniPathway" id="UPA00050">
    <property type="reaction ID" value="UER00064"/>
</dbReference>
<evidence type="ECO:0000256" key="13">
    <source>
        <dbReference type="HAMAP-Rule" id="MF_00384"/>
    </source>
</evidence>
<dbReference type="PIRSF" id="PIRSF000676">
    <property type="entry name" value="Homoser_kin"/>
    <property type="match status" value="1"/>
</dbReference>
<dbReference type="KEGG" id="cpae:CPAST_c14080"/>
<evidence type="ECO:0000256" key="9">
    <source>
        <dbReference type="ARBA" id="ARBA00022777"/>
    </source>
</evidence>
<keyword evidence="7 13" id="KW-0791">Threonine biosynthesis</keyword>
<evidence type="ECO:0000256" key="11">
    <source>
        <dbReference type="ARBA" id="ARBA00049375"/>
    </source>
</evidence>
<evidence type="ECO:0000256" key="4">
    <source>
        <dbReference type="ARBA" id="ARBA00017858"/>
    </source>
</evidence>
<gene>
    <name evidence="13 16" type="primary">thrB</name>
    <name evidence="16" type="ORF">CLPA_c14080</name>
    <name evidence="17" type="ORF">CP6013_01766</name>
</gene>
<dbReference type="PATRIC" id="fig|1262449.3.peg.3838"/>
<dbReference type="Gene3D" id="3.30.230.10">
    <property type="match status" value="1"/>
</dbReference>
<evidence type="ECO:0000313" key="17">
    <source>
        <dbReference type="EMBL" id="KRU12518.1"/>
    </source>
</evidence>
<dbReference type="PANTHER" id="PTHR20861:SF1">
    <property type="entry name" value="HOMOSERINE KINASE"/>
    <property type="match status" value="1"/>
</dbReference>
<keyword evidence="6 13" id="KW-0808">Transferase</keyword>
<name>A0A0H3J3R3_CLOPA</name>
<dbReference type="GO" id="GO:0009088">
    <property type="term" value="P:threonine biosynthetic process"/>
    <property type="evidence" value="ECO:0007669"/>
    <property type="project" value="UniProtKB-UniRule"/>
</dbReference>
<evidence type="ECO:0000256" key="1">
    <source>
        <dbReference type="ARBA" id="ARBA00005015"/>
    </source>
</evidence>
<reference evidence="17 18" key="3">
    <citation type="journal article" name="Genome Announc.">
        <title>Improved Draft Genome Sequence of Clostridium pasteurianum Strain ATCC 6013 (DSM 525) Using a Hybrid Next-Generation Sequencing Approach.</title>
        <authorList>
            <person name="Pyne M.E."/>
            <person name="Utturkar S."/>
            <person name="Brown S.D."/>
            <person name="Moo-Young M."/>
            <person name="Chung D.A."/>
            <person name="Chou C.P."/>
        </authorList>
    </citation>
    <scope>NUCLEOTIDE SEQUENCE [LARGE SCALE GENOMIC DNA]</scope>
    <source>
        <strain evidence="17 18">ATCC 6013</strain>
    </source>
</reference>
<evidence type="ECO:0000256" key="5">
    <source>
        <dbReference type="ARBA" id="ARBA00022605"/>
    </source>
</evidence>